<name>A0A1G2G6C7_9BACT</name>
<feature type="transmembrane region" description="Helical" evidence="1">
    <location>
        <begin position="185"/>
        <end position="205"/>
    </location>
</feature>
<feature type="transmembrane region" description="Helical" evidence="1">
    <location>
        <begin position="300"/>
        <end position="324"/>
    </location>
</feature>
<dbReference type="STRING" id="1802115.A2756_00380"/>
<evidence type="ECO:0000313" key="3">
    <source>
        <dbReference type="Proteomes" id="UP000177785"/>
    </source>
</evidence>
<dbReference type="Proteomes" id="UP000177785">
    <property type="component" value="Unassembled WGS sequence"/>
</dbReference>
<dbReference type="Gene3D" id="1.20.1250.20">
    <property type="entry name" value="MFS general substrate transporter like domains"/>
    <property type="match status" value="1"/>
</dbReference>
<dbReference type="GO" id="GO:0004766">
    <property type="term" value="F:spermidine synthase activity"/>
    <property type="evidence" value="ECO:0007669"/>
    <property type="project" value="TreeGrafter"/>
</dbReference>
<evidence type="ECO:0000313" key="2">
    <source>
        <dbReference type="EMBL" id="OGZ45461.1"/>
    </source>
</evidence>
<keyword evidence="1" id="KW-1133">Transmembrane helix</keyword>
<dbReference type="GO" id="GO:0008295">
    <property type="term" value="P:spermidine biosynthetic process"/>
    <property type="evidence" value="ECO:0007669"/>
    <property type="project" value="TreeGrafter"/>
</dbReference>
<dbReference type="Pfam" id="PF01564">
    <property type="entry name" value="Spermine_synth"/>
    <property type="match status" value="1"/>
</dbReference>
<feature type="transmembrane region" description="Helical" evidence="1">
    <location>
        <begin position="116"/>
        <end position="145"/>
    </location>
</feature>
<evidence type="ECO:0000256" key="1">
    <source>
        <dbReference type="SAM" id="Phobius"/>
    </source>
</evidence>
<keyword evidence="1" id="KW-0472">Membrane</keyword>
<feature type="transmembrane region" description="Helical" evidence="1">
    <location>
        <begin position="366"/>
        <end position="390"/>
    </location>
</feature>
<dbReference type="GO" id="GO:0005829">
    <property type="term" value="C:cytosol"/>
    <property type="evidence" value="ECO:0007669"/>
    <property type="project" value="TreeGrafter"/>
</dbReference>
<reference evidence="2 3" key="1">
    <citation type="journal article" date="2016" name="Nat. Commun.">
        <title>Thousands of microbial genomes shed light on interconnected biogeochemical processes in an aquifer system.</title>
        <authorList>
            <person name="Anantharaman K."/>
            <person name="Brown C.T."/>
            <person name="Hug L.A."/>
            <person name="Sharon I."/>
            <person name="Castelle C.J."/>
            <person name="Probst A.J."/>
            <person name="Thomas B.C."/>
            <person name="Singh A."/>
            <person name="Wilkins M.J."/>
            <person name="Karaoz U."/>
            <person name="Brodie E.L."/>
            <person name="Williams K.H."/>
            <person name="Hubbard S.S."/>
            <person name="Banfield J.F."/>
        </authorList>
    </citation>
    <scope>NUCLEOTIDE SEQUENCE [LARGE SCALE GENOMIC DNA]</scope>
</reference>
<accession>A0A1G2G6C7</accession>
<dbReference type="SUPFAM" id="SSF53335">
    <property type="entry name" value="S-adenosyl-L-methionine-dependent methyltransferases"/>
    <property type="match status" value="1"/>
</dbReference>
<feature type="transmembrane region" description="Helical" evidence="1">
    <location>
        <begin position="423"/>
        <end position="445"/>
    </location>
</feature>
<dbReference type="PANTHER" id="PTHR11558:SF11">
    <property type="entry name" value="SPERMIDINE SYNTHASE"/>
    <property type="match status" value="1"/>
</dbReference>
<dbReference type="SUPFAM" id="SSF103473">
    <property type="entry name" value="MFS general substrate transporter"/>
    <property type="match status" value="1"/>
</dbReference>
<dbReference type="PANTHER" id="PTHR11558">
    <property type="entry name" value="SPERMIDINE/SPERMINE SYNTHASE"/>
    <property type="match status" value="1"/>
</dbReference>
<dbReference type="AlphaFoldDB" id="A0A1G2G6C7"/>
<dbReference type="InterPro" id="IPR029063">
    <property type="entry name" value="SAM-dependent_MTases_sf"/>
</dbReference>
<keyword evidence="1" id="KW-0812">Transmembrane</keyword>
<dbReference type="InterPro" id="IPR001045">
    <property type="entry name" value="Spermi_synthase"/>
</dbReference>
<feature type="transmembrane region" description="Helical" evidence="1">
    <location>
        <begin position="266"/>
        <end position="288"/>
    </location>
</feature>
<dbReference type="NCBIfam" id="NF037959">
    <property type="entry name" value="MFS_SpdSyn"/>
    <property type="match status" value="1"/>
</dbReference>
<feature type="transmembrane region" description="Helical" evidence="1">
    <location>
        <begin position="76"/>
        <end position="96"/>
    </location>
</feature>
<feature type="transmembrane region" description="Helical" evidence="1">
    <location>
        <begin position="42"/>
        <end position="64"/>
    </location>
</feature>
<feature type="transmembrane region" description="Helical" evidence="1">
    <location>
        <begin position="157"/>
        <end position="179"/>
    </location>
</feature>
<gene>
    <name evidence="2" type="ORF">A2756_00380</name>
</gene>
<sequence length="758" mass="81830">MQAQTTRFIYPLFFISGAAGLIYEIVWTRLLVFVFGATTNSMVAVVSAFLGGLALGSLLFGKLADRTTDPKILLRLYAKLELGVALTALSSLYLLHLMTPLYATLSDGTSVTGSLLLFKFALSIGIILVPTILMGATLPVLVNFIESYGKGIEKNVSMLYGVNTFGAVLGVIGAGFFLIEFFGLRGTLITAAGCNLLAAGVAWRVRPPVPDISKITQKGDGVVSAVETLHQVELRMIMLALGISGFAAISYQVLWTRMLTPLTGTFIYALSAILAIYLFGIAVGSILYNWLVRRFDKHGLFFALSEAGIGICALCSVLVMLVPLPIPRHLVAFLVILPATICMGVSFPAAIAMLKRGGGSGSVVGVSYFANTIGAIAGGFAVSFFVIPMIGTIQGVAAFSLLSMLLGVVLLCWYAGEIVRRHALGIMAVVCVFLGFGTGLLVLRYDSLLDYVTQKRKDRALQMGAVVEFREDDASSVLAYRGPGLGNEGLYVNGIETTAKLLETKLMAHLPYAAHHNPHDALVIAFGMGTAFRSVLGHDLATDVVELSPSVPRMFHFFYDDAKDVLANPQGRVIINDGRNYAALSRKKYDIVIIDPPPPFNAAGTTVLYSKDFYEAIRDTTHKDAIVSQWLFFGSREDDVAMAARSFLDVFAHVIVVLSPGGTNGMYLLGSQEPIVVDEARFGSVFASDAVVKDFAEVGATLTAGEVLDHMRSVDTLRAFVAGYPPITDDRPRTEYFLLRHWWSDIPKMTNARLGDAR</sequence>
<feature type="transmembrane region" description="Helical" evidence="1">
    <location>
        <begin position="236"/>
        <end position="254"/>
    </location>
</feature>
<dbReference type="EMBL" id="MHNL01000006">
    <property type="protein sequence ID" value="OGZ45461.1"/>
    <property type="molecule type" value="Genomic_DNA"/>
</dbReference>
<organism evidence="2 3">
    <name type="scientific">Candidatus Ryanbacteria bacterium RIFCSPHIGHO2_01_FULL_48_27</name>
    <dbReference type="NCBI Taxonomy" id="1802115"/>
    <lineage>
        <taxon>Bacteria</taxon>
        <taxon>Candidatus Ryaniibacteriota</taxon>
    </lineage>
</organism>
<feature type="transmembrane region" description="Helical" evidence="1">
    <location>
        <begin position="12"/>
        <end position="36"/>
    </location>
</feature>
<dbReference type="InterPro" id="IPR036259">
    <property type="entry name" value="MFS_trans_sf"/>
</dbReference>
<proteinExistence type="predicted"/>
<comment type="caution">
    <text evidence="2">The sequence shown here is derived from an EMBL/GenBank/DDBJ whole genome shotgun (WGS) entry which is preliminary data.</text>
</comment>
<protein>
    <recommendedName>
        <fullName evidence="4">Spermidine synthase</fullName>
    </recommendedName>
</protein>
<evidence type="ECO:0008006" key="4">
    <source>
        <dbReference type="Google" id="ProtNLM"/>
    </source>
</evidence>
<feature type="transmembrane region" description="Helical" evidence="1">
    <location>
        <begin position="330"/>
        <end position="354"/>
    </location>
</feature>
<dbReference type="Gene3D" id="3.40.50.150">
    <property type="entry name" value="Vaccinia Virus protein VP39"/>
    <property type="match status" value="1"/>
</dbReference>
<feature type="transmembrane region" description="Helical" evidence="1">
    <location>
        <begin position="396"/>
        <end position="416"/>
    </location>
</feature>